<accession>I0YTG4</accession>
<feature type="region of interest" description="Disordered" evidence="2">
    <location>
        <begin position="234"/>
        <end position="270"/>
    </location>
</feature>
<dbReference type="GO" id="GO:0012505">
    <property type="term" value="C:endomembrane system"/>
    <property type="evidence" value="ECO:0007669"/>
    <property type="project" value="TreeGrafter"/>
</dbReference>
<dbReference type="AlphaFoldDB" id="I0YTG4"/>
<dbReference type="RefSeq" id="XP_005646227.1">
    <property type="nucleotide sequence ID" value="XM_005646170.1"/>
</dbReference>
<dbReference type="GO" id="GO:0007346">
    <property type="term" value="P:regulation of mitotic cell cycle"/>
    <property type="evidence" value="ECO:0007669"/>
    <property type="project" value="TreeGrafter"/>
</dbReference>
<dbReference type="PANTHER" id="PTHR14894">
    <property type="entry name" value="CDK5 REGULATORY SUBUNIT-ASSOCIATED PROTEIN 3"/>
    <property type="match status" value="1"/>
</dbReference>
<name>I0YTG4_COCSC</name>
<evidence type="ECO:0000256" key="1">
    <source>
        <dbReference type="ARBA" id="ARBA00007478"/>
    </source>
</evidence>
<dbReference type="STRING" id="574566.I0YTG4"/>
<organism evidence="3 4">
    <name type="scientific">Coccomyxa subellipsoidea (strain C-169)</name>
    <name type="common">Green microalga</name>
    <dbReference type="NCBI Taxonomy" id="574566"/>
    <lineage>
        <taxon>Eukaryota</taxon>
        <taxon>Viridiplantae</taxon>
        <taxon>Chlorophyta</taxon>
        <taxon>core chlorophytes</taxon>
        <taxon>Trebouxiophyceae</taxon>
        <taxon>Trebouxiophyceae incertae sedis</taxon>
        <taxon>Coccomyxaceae</taxon>
        <taxon>Coccomyxa</taxon>
        <taxon>Coccomyxa subellipsoidea</taxon>
    </lineage>
</organism>
<comment type="caution">
    <text evidence="3">The sequence shown here is derived from an EMBL/GenBank/DDBJ whole genome shotgun (WGS) entry which is preliminary data.</text>
</comment>
<gene>
    <name evidence="3" type="ORF">COCSUDRAFT_56877</name>
</gene>
<dbReference type="KEGG" id="csl:COCSUDRAFT_56877"/>
<keyword evidence="4" id="KW-1185">Reference proteome</keyword>
<dbReference type="PANTHER" id="PTHR14894:SF0">
    <property type="entry name" value="CDK5 REGULATORY SUBUNIT-ASSOCIATED PROTEIN 3"/>
    <property type="match status" value="1"/>
</dbReference>
<comment type="similarity">
    <text evidence="1">Belongs to the CDK5RAP3 family.</text>
</comment>
<feature type="compositionally biased region" description="Polar residues" evidence="2">
    <location>
        <begin position="316"/>
        <end position="332"/>
    </location>
</feature>
<reference evidence="3 4" key="1">
    <citation type="journal article" date="2012" name="Genome Biol.">
        <title>The genome of the polar eukaryotic microalga coccomyxa subellipsoidea reveals traits of cold adaptation.</title>
        <authorList>
            <person name="Blanc G."/>
            <person name="Agarkova I."/>
            <person name="Grimwood J."/>
            <person name="Kuo A."/>
            <person name="Brueggeman A."/>
            <person name="Dunigan D."/>
            <person name="Gurnon J."/>
            <person name="Ladunga I."/>
            <person name="Lindquist E."/>
            <person name="Lucas S."/>
            <person name="Pangilinan J."/>
            <person name="Proschold T."/>
            <person name="Salamov A."/>
            <person name="Schmutz J."/>
            <person name="Weeks D."/>
            <person name="Yamada T."/>
            <person name="Claverie J.M."/>
            <person name="Grigoriev I."/>
            <person name="Van Etten J."/>
            <person name="Lomsadze A."/>
            <person name="Borodovsky M."/>
        </authorList>
    </citation>
    <scope>NUCLEOTIDE SEQUENCE [LARGE SCALE GENOMIC DNA]</scope>
    <source>
        <strain evidence="3 4">C-169</strain>
    </source>
</reference>
<evidence type="ECO:0000256" key="2">
    <source>
        <dbReference type="SAM" id="MobiDB-lite"/>
    </source>
</evidence>
<dbReference type="InterPro" id="IPR008491">
    <property type="entry name" value="CDK5RAP3"/>
</dbReference>
<dbReference type="GeneID" id="17039667"/>
<dbReference type="OrthoDB" id="340432at2759"/>
<proteinExistence type="inferred from homology"/>
<dbReference type="Pfam" id="PF05600">
    <property type="entry name" value="CDK5RAP3"/>
    <property type="match status" value="1"/>
</dbReference>
<evidence type="ECO:0000313" key="4">
    <source>
        <dbReference type="Proteomes" id="UP000007264"/>
    </source>
</evidence>
<feature type="region of interest" description="Disordered" evidence="2">
    <location>
        <begin position="307"/>
        <end position="337"/>
    </location>
</feature>
<evidence type="ECO:0000313" key="3">
    <source>
        <dbReference type="EMBL" id="EIE21683.1"/>
    </source>
</evidence>
<protein>
    <submittedName>
        <fullName evidence="3">DUF773-domain-containing protein</fullName>
    </submittedName>
</protein>
<feature type="compositionally biased region" description="Polar residues" evidence="2">
    <location>
        <begin position="247"/>
        <end position="268"/>
    </location>
</feature>
<dbReference type="EMBL" id="AGSI01000012">
    <property type="protein sequence ID" value="EIE21683.1"/>
    <property type="molecule type" value="Genomic_DNA"/>
</dbReference>
<dbReference type="eggNOG" id="KOG2607">
    <property type="taxonomic scope" value="Eukaryota"/>
</dbReference>
<sequence>MAPNNDQLPLDVNYAKVAEWMIIISKAEEAAQSLPAHVKSQSESSAHDYSAAKHIRDILASTSEKSLFGSLVGPAGVWDKIVRAYEKDNVYLGECSLTLARNVDYEVPFFKRQKAKYQQQLVDLERKQTEHLHSAALAARAYQQECEGMGIQGVRIRSELRSLVKELPGTFLEVGQRLQSKSVSEATQYYIQFLASTSTATGSAAELLPTLTAVCEADLAADLAAAQSQPDTAEAAAVTASKEARSQETTSPSQDAGSEGAGQQSSTDGLGEISWDIDLSAVGDATPDEAGPSAAIDWDIDVTEAAEAADHGEGTPQVNGSGLVCDTSSAQSGPGGMLGRLVSDGELRSSLLDELHELSAFLRSRASELTSSSSSFLADTPNALQDLSAGTVNGWLQELESAISQMTSPRTAQLLLYKTSDRYLDRVTADLQQKAGQEKKFRRMAQEVEGRRQALQGNLSDDACKLDAVLQRTRDIKGLVEDALSQQFNRRVLVVGEINNALD</sequence>
<dbReference type="Proteomes" id="UP000007264">
    <property type="component" value="Unassembled WGS sequence"/>
</dbReference>